<organism evidence="1 2">
    <name type="scientific">Marinoscillum furvescens DSM 4134</name>
    <dbReference type="NCBI Taxonomy" id="1122208"/>
    <lineage>
        <taxon>Bacteria</taxon>
        <taxon>Pseudomonadati</taxon>
        <taxon>Bacteroidota</taxon>
        <taxon>Cytophagia</taxon>
        <taxon>Cytophagales</taxon>
        <taxon>Reichenbachiellaceae</taxon>
        <taxon>Marinoscillum</taxon>
    </lineage>
</organism>
<dbReference type="PANTHER" id="PTHR43431">
    <property type="entry name" value="OXIDOREDUCTASE, SHORT CHAIN DEHYDROGENASE/REDUCTASE FAMILY (AFU_ORTHOLOGUE AFUA_5G14000)"/>
    <property type="match status" value="1"/>
</dbReference>
<dbReference type="AlphaFoldDB" id="A0A3D9L669"/>
<dbReference type="PRINTS" id="PR00081">
    <property type="entry name" value="GDHRDH"/>
</dbReference>
<dbReference type="Pfam" id="PF00106">
    <property type="entry name" value="adh_short"/>
    <property type="match status" value="1"/>
</dbReference>
<dbReference type="InterPro" id="IPR036291">
    <property type="entry name" value="NAD(P)-bd_dom_sf"/>
</dbReference>
<keyword evidence="2" id="KW-1185">Reference proteome</keyword>
<comment type="caution">
    <text evidence="1">The sequence shown here is derived from an EMBL/GenBank/DDBJ whole genome shotgun (WGS) entry which is preliminary data.</text>
</comment>
<dbReference type="RefSeq" id="WP_115866947.1">
    <property type="nucleotide sequence ID" value="NZ_QREG01000003.1"/>
</dbReference>
<dbReference type="SUPFAM" id="SSF51735">
    <property type="entry name" value="NAD(P)-binding Rossmann-fold domains"/>
    <property type="match status" value="1"/>
</dbReference>
<evidence type="ECO:0000313" key="2">
    <source>
        <dbReference type="Proteomes" id="UP000256779"/>
    </source>
</evidence>
<dbReference type="Gene3D" id="3.40.50.720">
    <property type="entry name" value="NAD(P)-binding Rossmann-like Domain"/>
    <property type="match status" value="1"/>
</dbReference>
<dbReference type="Proteomes" id="UP000256779">
    <property type="component" value="Unassembled WGS sequence"/>
</dbReference>
<accession>A0A3D9L669</accession>
<protein>
    <submittedName>
        <fullName evidence="1">Short-subunit dehydrogenase</fullName>
    </submittedName>
</protein>
<sequence>MEKVIVIVGMGGGISYAAALKWGREGYHIAMISRNEEKLKAFQEMLLNDGIKCSYFVADAAVQKTLTEAFRSIKVAHGNPEVLLYNAARKKDKNILRESIASLATDFKTNVGGAVHAVKQVVRAMKKANKGTILFTGGGLAIDPHPNHGSLALGKAALLNLCKQLSQELNYTNIKVGTVVVKGFVQAKDLRYNPTAIAEELWKIHSQEGKQTNVVEY</sequence>
<proteinExistence type="predicted"/>
<dbReference type="OrthoDB" id="9799818at2"/>
<dbReference type="PANTHER" id="PTHR43431:SF1">
    <property type="entry name" value="OS08G0476300 PROTEIN"/>
    <property type="match status" value="1"/>
</dbReference>
<gene>
    <name evidence="1" type="ORF">C7460_103185</name>
</gene>
<dbReference type="InterPro" id="IPR002347">
    <property type="entry name" value="SDR_fam"/>
</dbReference>
<reference evidence="1 2" key="1">
    <citation type="submission" date="2018-07" db="EMBL/GenBank/DDBJ databases">
        <title>Genomic Encyclopedia of Type Strains, Phase IV (KMG-IV): sequencing the most valuable type-strain genomes for metagenomic binning, comparative biology and taxonomic classification.</title>
        <authorList>
            <person name="Goeker M."/>
        </authorList>
    </citation>
    <scope>NUCLEOTIDE SEQUENCE [LARGE SCALE GENOMIC DNA]</scope>
    <source>
        <strain evidence="1 2">DSM 4134</strain>
    </source>
</reference>
<dbReference type="EMBL" id="QREG01000003">
    <property type="protein sequence ID" value="REE01668.1"/>
    <property type="molecule type" value="Genomic_DNA"/>
</dbReference>
<name>A0A3D9L669_MARFU</name>
<evidence type="ECO:0000313" key="1">
    <source>
        <dbReference type="EMBL" id="REE01668.1"/>
    </source>
</evidence>